<dbReference type="GeneTree" id="ENSGT00390000012348"/>
<feature type="compositionally biased region" description="Pro residues" evidence="1">
    <location>
        <begin position="393"/>
        <end position="402"/>
    </location>
</feature>
<name>A0A8C6WBK7_NANGA</name>
<feature type="compositionally biased region" description="Low complexity" evidence="1">
    <location>
        <begin position="332"/>
        <end position="343"/>
    </location>
</feature>
<accession>A0A8C6WBK7</accession>
<evidence type="ECO:0000313" key="3">
    <source>
        <dbReference type="Ensembl" id="ENSNGAP00000021739.1"/>
    </source>
</evidence>
<dbReference type="Ensembl" id="ENSNGAT00000027420.1">
    <property type="protein sequence ID" value="ENSNGAP00000021739.1"/>
    <property type="gene ID" value="ENSNGAG00000020835.1"/>
</dbReference>
<sequence>MQSSTDPWLPKYCSVATTLKAPDPGGAAPPWNLSFTCPFALQAPWLPAHCVLTRCASCHPCLHTADSPWPGPRWLGRVGGAAGPWVLARWEPDGFYYRAQIKAAPELERQGALVVGFEVPLVSDPKPPAQQWSVVLQEEVIQLSSPVEQSLQPGDKVLAPWEPEQVQYGPGTVLSGLKKKKHHRASKKKEITVHFWNGKTAKVPADRVRGIPSAVWKKAVERLQMLHTSECHSPPLWAPCCPRLGPNTGCATHGCPVDMSFLCPPCCSQICGQLLCQGHLHSCPLVGPTCWPLTRTSEFTAREVPEPELKPTAQFLPLEGPKEAAAVFTQDESPSPSSSSSCEENSEDALEMGLLQRQMVSSTVNTDPILPEPPPRQSSPPKPAWRYWRRNGPEPPPGKPGS</sequence>
<gene>
    <name evidence="3" type="primary">CUNH11orf16</name>
</gene>
<reference evidence="3" key="2">
    <citation type="submission" date="2025-09" db="UniProtKB">
        <authorList>
            <consortium name="Ensembl"/>
        </authorList>
    </citation>
    <scope>IDENTIFICATION</scope>
</reference>
<dbReference type="InterPro" id="IPR032770">
    <property type="entry name" value="DUF4537"/>
</dbReference>
<protein>
    <submittedName>
        <fullName evidence="3">cDNA sequence BC051019</fullName>
    </submittedName>
</protein>
<feature type="compositionally biased region" description="Pro residues" evidence="1">
    <location>
        <begin position="370"/>
        <end position="383"/>
    </location>
</feature>
<dbReference type="OMA" id="DHAVNTD"/>
<feature type="region of interest" description="Disordered" evidence="1">
    <location>
        <begin position="328"/>
        <end position="402"/>
    </location>
</feature>
<dbReference type="KEGG" id="ngi:103750445"/>
<evidence type="ECO:0000256" key="1">
    <source>
        <dbReference type="SAM" id="MobiDB-lite"/>
    </source>
</evidence>
<keyword evidence="4" id="KW-1185">Reference proteome</keyword>
<reference evidence="3" key="1">
    <citation type="submission" date="2025-08" db="UniProtKB">
        <authorList>
            <consortium name="Ensembl"/>
        </authorList>
    </citation>
    <scope>IDENTIFICATION</scope>
</reference>
<dbReference type="PANTHER" id="PTHR14343">
    <property type="entry name" value="VWFA DOMAIN-CONTAINING PROTEIN"/>
    <property type="match status" value="1"/>
</dbReference>
<evidence type="ECO:0000259" key="2">
    <source>
        <dbReference type="Pfam" id="PF15057"/>
    </source>
</evidence>
<proteinExistence type="predicted"/>
<dbReference type="PANTHER" id="PTHR14343:SF3">
    <property type="entry name" value="SIMILAR TO PREDICTED GENE ICRFP703B1614Q5.5"/>
    <property type="match status" value="1"/>
</dbReference>
<organism evidence="3 4">
    <name type="scientific">Nannospalax galili</name>
    <name type="common">Northern Israeli blind subterranean mole rat</name>
    <name type="synonym">Spalax galili</name>
    <dbReference type="NCBI Taxonomy" id="1026970"/>
    <lineage>
        <taxon>Eukaryota</taxon>
        <taxon>Metazoa</taxon>
        <taxon>Chordata</taxon>
        <taxon>Craniata</taxon>
        <taxon>Vertebrata</taxon>
        <taxon>Euteleostomi</taxon>
        <taxon>Mammalia</taxon>
        <taxon>Eutheria</taxon>
        <taxon>Euarchontoglires</taxon>
        <taxon>Glires</taxon>
        <taxon>Rodentia</taxon>
        <taxon>Myomorpha</taxon>
        <taxon>Muroidea</taxon>
        <taxon>Spalacidae</taxon>
        <taxon>Spalacinae</taxon>
        <taxon>Nannospalax</taxon>
    </lineage>
</organism>
<dbReference type="Pfam" id="PF15057">
    <property type="entry name" value="DUF4537"/>
    <property type="match status" value="1"/>
</dbReference>
<evidence type="ECO:0000313" key="4">
    <source>
        <dbReference type="Proteomes" id="UP000694381"/>
    </source>
</evidence>
<feature type="domain" description="DUF4537" evidence="2">
    <location>
        <begin position="84"/>
        <end position="222"/>
    </location>
</feature>
<dbReference type="AlphaFoldDB" id="A0A8C6WBK7"/>
<dbReference type="Proteomes" id="UP000694381">
    <property type="component" value="Unassembled WGS sequence"/>
</dbReference>